<dbReference type="Proteomes" id="UP000492821">
    <property type="component" value="Unassembled WGS sequence"/>
</dbReference>
<sequence length="1278" mass="141143">MKWLAVIATALLALLVNAKPRGFRELPQNVSQIIGSDVILRCSAYPSGTEHDLHSQWRSNTGALLGFRDAGTLPGHDGRYSYIRESPDELHLKIERLELDDDGVFECQMVRQEVGPLRATAAVNVIVAPTEVTFVNYKEGTVLELQEDSALNVTCVSPNAKPAPKMSWYLNGKVVSNQVNSWDEYNPNKTVVAYTTATLRPTKSEHNKVLTCESLHNETGTRLRTSVTLHVLYSSERPKIDVVGGGENIKAGQNVTLVCSAKGGNPPPNLSWYLNDRPIGTLYSYDFSSQITRNEYSFVVEGSDNGAVYECRSSNRPNIPALRRTITLSVKYPAANVFLYGNTTVRRGDQLQLSCVSGPSNPPSVISWTVNDAQLRPQAQNDKRMAAGISTESNITIDYNMILSGQKEVVATCVATNEEGSASQRHVIRVLIPPEQPFIYGAESGPMLEGEVLNITCESAGGNPAAELSWYRGIEKKHSKHNHKHKLRWKQLRGGVAKVTGELSSNTIGIKLDRSMNTMPLRCEALNGAIDEPLVALKAINVLFPPRRLILRQPENDRRQMISGEAARLSCTVPSANPPAEVTWQFEKKGLETPRYTVSYNRTERATEYSAWEVKQVITFTADEKLDGTAVQCIASHPLWNDVVVAEHKLSIFYPPRVETQGPISVDIEEGSSFQKNLSITSNPPVSAWRWRKNGIGFDGTIGSVYARGSIIGGRSVGPADSGIYTVLASNLFGTVNVSMKVNVRYPARIIYITSPVIASVGEDVVLECEADGMPNTSGMVKWMRRDSELKSVIREQKRAVLRLNASHETSGAYTCVADNGVGPANYTSAYLLVKKAPQILRNRGHDRAAGPIGGRAKVVCHAVGVPDASFQWSIEGENNVIQYNSTKYLVHETQLDFTNFESTLWIMDLNEMDYSRRVRCRVSNQLGHDSIYITVSTPSAPDVPSNLEVIRVTNDSVALGWQPGFDGGADQVFELRLQMEGDKHTHSLNFSRSQAIINNLQPEKVYFAQIRAVNEHHRSSEFSLPAVEIRTLDEMGAEVVSTYSSSPFSSTTIYAAVIVIVLLILANCCIVCFMRQRKRQKKLHEKTEYARTTTLMNTADGSVRPVQTYGAVGTPSMRRRPDSSNTNRSELLNDRASEDDQSVRTMIEVSPNGCMQRYDPNCIVDYEFNPELYSCLNRNLLDAHGVTYAAMPYPEPPRGHNGGYSPLEQQEVFTYTNRHPDLIVGGPSGMSTLRRGSLNNNNTGTLHRHESPALSTFIPSGSVRTTTDPHALNGDLV</sequence>
<dbReference type="InterPro" id="IPR013151">
    <property type="entry name" value="Immunoglobulin_dom"/>
</dbReference>
<evidence type="ECO:0000259" key="9">
    <source>
        <dbReference type="PROSITE" id="PS50835"/>
    </source>
</evidence>
<evidence type="ECO:0000256" key="2">
    <source>
        <dbReference type="ARBA" id="ARBA00023136"/>
    </source>
</evidence>
<feature type="region of interest" description="Disordered" evidence="6">
    <location>
        <begin position="1256"/>
        <end position="1278"/>
    </location>
</feature>
<proteinExistence type="predicted"/>
<dbReference type="Pfam" id="PF13895">
    <property type="entry name" value="Ig_2"/>
    <property type="match status" value="1"/>
</dbReference>
<dbReference type="Gene3D" id="2.60.40.10">
    <property type="entry name" value="Immunoglobulins"/>
    <property type="match status" value="10"/>
</dbReference>
<dbReference type="InterPro" id="IPR003599">
    <property type="entry name" value="Ig_sub"/>
</dbReference>
<name>A0A7E4VGA4_PANRE</name>
<evidence type="ECO:0000256" key="8">
    <source>
        <dbReference type="SAM" id="SignalP"/>
    </source>
</evidence>
<feature type="domain" description="Ig-like" evidence="9">
    <location>
        <begin position="747"/>
        <end position="828"/>
    </location>
</feature>
<dbReference type="Pfam" id="PF08205">
    <property type="entry name" value="C2-set_2"/>
    <property type="match status" value="1"/>
</dbReference>
<keyword evidence="7" id="KW-1133">Transmembrane helix</keyword>
<keyword evidence="4" id="KW-0325">Glycoprotein</keyword>
<dbReference type="GO" id="GO:0050839">
    <property type="term" value="F:cell adhesion molecule binding"/>
    <property type="evidence" value="ECO:0007669"/>
    <property type="project" value="TreeGrafter"/>
</dbReference>
<feature type="domain" description="Ig-like" evidence="9">
    <location>
        <begin position="333"/>
        <end position="429"/>
    </location>
</feature>
<evidence type="ECO:0000256" key="6">
    <source>
        <dbReference type="SAM" id="MobiDB-lite"/>
    </source>
</evidence>
<dbReference type="AlphaFoldDB" id="A0A7E4VGA4"/>
<evidence type="ECO:0000313" key="11">
    <source>
        <dbReference type="Proteomes" id="UP000492821"/>
    </source>
</evidence>
<dbReference type="SUPFAM" id="SSF48726">
    <property type="entry name" value="Immunoglobulin"/>
    <property type="match status" value="8"/>
</dbReference>
<evidence type="ECO:0000256" key="4">
    <source>
        <dbReference type="ARBA" id="ARBA00023180"/>
    </source>
</evidence>
<feature type="region of interest" description="Disordered" evidence="6">
    <location>
        <begin position="1106"/>
        <end position="1142"/>
    </location>
</feature>
<keyword evidence="3" id="KW-1015">Disulfide bond</keyword>
<dbReference type="InterPro" id="IPR036116">
    <property type="entry name" value="FN3_sf"/>
</dbReference>
<evidence type="ECO:0000256" key="1">
    <source>
        <dbReference type="ARBA" id="ARBA00004479"/>
    </source>
</evidence>
<dbReference type="InterPro" id="IPR013162">
    <property type="entry name" value="CD80_C2-set"/>
</dbReference>
<organism evidence="11 12">
    <name type="scientific">Panagrellus redivivus</name>
    <name type="common">Microworm</name>
    <dbReference type="NCBI Taxonomy" id="6233"/>
    <lineage>
        <taxon>Eukaryota</taxon>
        <taxon>Metazoa</taxon>
        <taxon>Ecdysozoa</taxon>
        <taxon>Nematoda</taxon>
        <taxon>Chromadorea</taxon>
        <taxon>Rhabditida</taxon>
        <taxon>Tylenchina</taxon>
        <taxon>Panagrolaimomorpha</taxon>
        <taxon>Panagrolaimoidea</taxon>
        <taxon>Panagrolaimidae</taxon>
        <taxon>Panagrellus</taxon>
    </lineage>
</organism>
<comment type="subcellular location">
    <subcellularLocation>
        <location evidence="1">Membrane</location>
        <topology evidence="1">Single-pass type I membrane protein</topology>
    </subcellularLocation>
</comment>
<reference evidence="11" key="1">
    <citation type="journal article" date="2013" name="Genetics">
        <title>The draft genome and transcriptome of Panagrellus redivivus are shaped by the harsh demands of a free-living lifestyle.</title>
        <authorList>
            <person name="Srinivasan J."/>
            <person name="Dillman A.R."/>
            <person name="Macchietto M.G."/>
            <person name="Heikkinen L."/>
            <person name="Lakso M."/>
            <person name="Fracchia K.M."/>
            <person name="Antoshechkin I."/>
            <person name="Mortazavi A."/>
            <person name="Wong G."/>
            <person name="Sternberg P.W."/>
        </authorList>
    </citation>
    <scope>NUCLEOTIDE SEQUENCE [LARGE SCALE GENOMIC DNA]</scope>
    <source>
        <strain evidence="11">MT8872</strain>
    </source>
</reference>
<feature type="domain" description="Ig-like" evidence="9">
    <location>
        <begin position="838"/>
        <end position="937"/>
    </location>
</feature>
<evidence type="ECO:0000313" key="12">
    <source>
        <dbReference type="WBParaSite" id="Pan_g20461.t1"/>
    </source>
</evidence>
<evidence type="ECO:0000259" key="10">
    <source>
        <dbReference type="PROSITE" id="PS50853"/>
    </source>
</evidence>
<feature type="compositionally biased region" description="Polar residues" evidence="6">
    <location>
        <begin position="1256"/>
        <end position="1269"/>
    </location>
</feature>
<dbReference type="SMART" id="SM00408">
    <property type="entry name" value="IGc2"/>
    <property type="match status" value="3"/>
</dbReference>
<reference evidence="12" key="2">
    <citation type="submission" date="2020-10" db="UniProtKB">
        <authorList>
            <consortium name="WormBaseParasite"/>
        </authorList>
    </citation>
    <scope>IDENTIFICATION</scope>
</reference>
<protein>
    <submittedName>
        <fullName evidence="12">Nephrin</fullName>
    </submittedName>
</protein>
<dbReference type="SMART" id="SM00409">
    <property type="entry name" value="IG"/>
    <property type="match status" value="7"/>
</dbReference>
<evidence type="ECO:0000256" key="7">
    <source>
        <dbReference type="SAM" id="Phobius"/>
    </source>
</evidence>
<evidence type="ECO:0000256" key="5">
    <source>
        <dbReference type="ARBA" id="ARBA00023319"/>
    </source>
</evidence>
<dbReference type="GO" id="GO:0005911">
    <property type="term" value="C:cell-cell junction"/>
    <property type="evidence" value="ECO:0007669"/>
    <property type="project" value="TreeGrafter"/>
</dbReference>
<keyword evidence="8" id="KW-0732">Signal</keyword>
<dbReference type="PANTHER" id="PTHR11640:SF31">
    <property type="entry name" value="IRREGULAR CHIASM C-ROUGHEST PROTEIN-RELATED"/>
    <property type="match status" value="1"/>
</dbReference>
<dbReference type="InterPro" id="IPR036179">
    <property type="entry name" value="Ig-like_dom_sf"/>
</dbReference>
<feature type="domain" description="Ig-like" evidence="9">
    <location>
        <begin position="129"/>
        <end position="228"/>
    </location>
</feature>
<dbReference type="Pfam" id="PF00047">
    <property type="entry name" value="ig"/>
    <property type="match status" value="1"/>
</dbReference>
<dbReference type="SMART" id="SM00060">
    <property type="entry name" value="FN3"/>
    <property type="match status" value="1"/>
</dbReference>
<dbReference type="PROSITE" id="PS50853">
    <property type="entry name" value="FN3"/>
    <property type="match status" value="1"/>
</dbReference>
<dbReference type="GO" id="GO:0098609">
    <property type="term" value="P:cell-cell adhesion"/>
    <property type="evidence" value="ECO:0007669"/>
    <property type="project" value="TreeGrafter"/>
</dbReference>
<dbReference type="GO" id="GO:0005886">
    <property type="term" value="C:plasma membrane"/>
    <property type="evidence" value="ECO:0007669"/>
    <property type="project" value="TreeGrafter"/>
</dbReference>
<dbReference type="InterPro" id="IPR007110">
    <property type="entry name" value="Ig-like_dom"/>
</dbReference>
<dbReference type="Pfam" id="PF00041">
    <property type="entry name" value="fn3"/>
    <property type="match status" value="1"/>
</dbReference>
<dbReference type="CDD" id="cd00063">
    <property type="entry name" value="FN3"/>
    <property type="match status" value="1"/>
</dbReference>
<dbReference type="PANTHER" id="PTHR11640">
    <property type="entry name" value="NEPHRIN"/>
    <property type="match status" value="1"/>
</dbReference>
<feature type="domain" description="Ig-like" evidence="9">
    <location>
        <begin position="20"/>
        <end position="124"/>
    </location>
</feature>
<dbReference type="InterPro" id="IPR003598">
    <property type="entry name" value="Ig_sub2"/>
</dbReference>
<dbReference type="InterPro" id="IPR003961">
    <property type="entry name" value="FN3_dom"/>
</dbReference>
<dbReference type="WBParaSite" id="Pan_g20461.t1">
    <property type="protein sequence ID" value="Pan_g20461.t1"/>
    <property type="gene ID" value="Pan_g20461"/>
</dbReference>
<feature type="signal peptide" evidence="8">
    <location>
        <begin position="1"/>
        <end position="18"/>
    </location>
</feature>
<feature type="transmembrane region" description="Helical" evidence="7">
    <location>
        <begin position="1054"/>
        <end position="1075"/>
    </location>
</feature>
<dbReference type="PROSITE" id="PS50835">
    <property type="entry name" value="IG_LIKE"/>
    <property type="match status" value="8"/>
</dbReference>
<keyword evidence="7" id="KW-0812">Transmembrane</keyword>
<dbReference type="InterPro" id="IPR051275">
    <property type="entry name" value="Cell_adhesion_signaling"/>
</dbReference>
<feature type="domain" description="Ig-like" evidence="9">
    <location>
        <begin position="546"/>
        <end position="651"/>
    </location>
</feature>
<keyword evidence="11" id="KW-1185">Reference proteome</keyword>
<feature type="compositionally biased region" description="Basic and acidic residues" evidence="6">
    <location>
        <begin position="1132"/>
        <end position="1142"/>
    </location>
</feature>
<feature type="domain" description="Ig-like" evidence="9">
    <location>
        <begin position="238"/>
        <end position="329"/>
    </location>
</feature>
<dbReference type="Pfam" id="PF13927">
    <property type="entry name" value="Ig_3"/>
    <property type="match status" value="1"/>
</dbReference>
<feature type="domain" description="Fibronectin type-III" evidence="10">
    <location>
        <begin position="944"/>
        <end position="1035"/>
    </location>
</feature>
<feature type="chain" id="PRO_5028811596" evidence="8">
    <location>
        <begin position="19"/>
        <end position="1278"/>
    </location>
</feature>
<accession>A0A7E4VGA4</accession>
<keyword evidence="5" id="KW-0393">Immunoglobulin domain</keyword>
<dbReference type="SUPFAM" id="SSF49265">
    <property type="entry name" value="Fibronectin type III"/>
    <property type="match status" value="1"/>
</dbReference>
<feature type="domain" description="Ig-like" evidence="9">
    <location>
        <begin position="433"/>
        <end position="536"/>
    </location>
</feature>
<keyword evidence="2 7" id="KW-0472">Membrane</keyword>
<evidence type="ECO:0000256" key="3">
    <source>
        <dbReference type="ARBA" id="ARBA00023157"/>
    </source>
</evidence>
<dbReference type="InterPro" id="IPR013783">
    <property type="entry name" value="Ig-like_fold"/>
</dbReference>
<dbReference type="CDD" id="cd00096">
    <property type="entry name" value="Ig"/>
    <property type="match status" value="1"/>
</dbReference>